<keyword evidence="2" id="KW-0472">Membrane</keyword>
<keyword evidence="2" id="KW-0812">Transmembrane</keyword>
<evidence type="ECO:0000313" key="3">
    <source>
        <dbReference type="EMBL" id="KAF2683736.1"/>
    </source>
</evidence>
<reference evidence="3" key="1">
    <citation type="journal article" date="2020" name="Stud. Mycol.">
        <title>101 Dothideomycetes genomes: a test case for predicting lifestyles and emergence of pathogens.</title>
        <authorList>
            <person name="Haridas S."/>
            <person name="Albert R."/>
            <person name="Binder M."/>
            <person name="Bloem J."/>
            <person name="Labutti K."/>
            <person name="Salamov A."/>
            <person name="Andreopoulos B."/>
            <person name="Baker S."/>
            <person name="Barry K."/>
            <person name="Bills G."/>
            <person name="Bluhm B."/>
            <person name="Cannon C."/>
            <person name="Castanera R."/>
            <person name="Culley D."/>
            <person name="Daum C."/>
            <person name="Ezra D."/>
            <person name="Gonzalez J."/>
            <person name="Henrissat B."/>
            <person name="Kuo A."/>
            <person name="Liang C."/>
            <person name="Lipzen A."/>
            <person name="Lutzoni F."/>
            <person name="Magnuson J."/>
            <person name="Mondo S."/>
            <person name="Nolan M."/>
            <person name="Ohm R."/>
            <person name="Pangilinan J."/>
            <person name="Park H.-J."/>
            <person name="Ramirez L."/>
            <person name="Alfaro M."/>
            <person name="Sun H."/>
            <person name="Tritt A."/>
            <person name="Yoshinaga Y."/>
            <person name="Zwiers L.-H."/>
            <person name="Turgeon B."/>
            <person name="Goodwin S."/>
            <person name="Spatafora J."/>
            <person name="Crous P."/>
            <person name="Grigoriev I."/>
        </authorList>
    </citation>
    <scope>NUCLEOTIDE SEQUENCE</scope>
    <source>
        <strain evidence="3">CBS 122367</strain>
    </source>
</reference>
<accession>A0A6G1IZP0</accession>
<feature type="region of interest" description="Disordered" evidence="1">
    <location>
        <begin position="229"/>
        <end position="290"/>
    </location>
</feature>
<dbReference type="OrthoDB" id="10018191at2759"/>
<evidence type="ECO:0000256" key="1">
    <source>
        <dbReference type="SAM" id="MobiDB-lite"/>
    </source>
</evidence>
<dbReference type="SUPFAM" id="SSF57667">
    <property type="entry name" value="beta-beta-alpha zinc fingers"/>
    <property type="match status" value="1"/>
</dbReference>
<proteinExistence type="predicted"/>
<sequence length="447" mass="49879">MVPSPGFLNPPSPYSTEARRDSIASSHFSKSSFASRMSEYSGPTTPICGQSPMAEEGFVDVMANEMRHDFQDQEMHGLPPSNPPKVLGSQQSLYTSWQMVPPAFSQSQATQLPPQLVLPTTGDFPQPHMIGHSGLDAELPTMDHSWVHFSSVVTPGMVPHWGNRTLDQAISEDNLLWDGHMQQPQHPMQTIVPSVAMVGDDNFYIQVGSESFTDSDSFVESMLSFVQSPQGVSFKRGSSPLPKQESDSEDGSPMTRAIYSSPTGSKSATKERRSCGSKQRSNGKKGEGERLPGVAIDAILQDVKICRDEKTGRWEGFSTRMRQPKHRCDFIDELTGVRCPQEFKRVEHQRWHKKTHEEIRPFACKICIKRFNSHDNLRRVSGSLACTKHSSVFLKLVGFWGVGIIFFFCCSINNLSFMYSSSCFGCGHVMYGVMRDEFPTQSRFGPS</sequence>
<dbReference type="InterPro" id="IPR036236">
    <property type="entry name" value="Znf_C2H2_sf"/>
</dbReference>
<evidence type="ECO:0000313" key="4">
    <source>
        <dbReference type="Proteomes" id="UP000799291"/>
    </source>
</evidence>
<keyword evidence="2" id="KW-1133">Transmembrane helix</keyword>
<feature type="transmembrane region" description="Helical" evidence="2">
    <location>
        <begin position="392"/>
        <end position="412"/>
    </location>
</feature>
<dbReference type="EMBL" id="MU005583">
    <property type="protein sequence ID" value="KAF2683736.1"/>
    <property type="molecule type" value="Genomic_DNA"/>
</dbReference>
<protein>
    <recommendedName>
        <fullName evidence="5">C2H2-type domain-containing protein</fullName>
    </recommendedName>
</protein>
<dbReference type="Gene3D" id="3.30.160.60">
    <property type="entry name" value="Classic Zinc Finger"/>
    <property type="match status" value="1"/>
</dbReference>
<feature type="compositionally biased region" description="Low complexity" evidence="1">
    <location>
        <begin position="23"/>
        <end position="38"/>
    </location>
</feature>
<dbReference type="AlphaFoldDB" id="A0A6G1IZP0"/>
<evidence type="ECO:0008006" key="5">
    <source>
        <dbReference type="Google" id="ProtNLM"/>
    </source>
</evidence>
<evidence type="ECO:0000256" key="2">
    <source>
        <dbReference type="SAM" id="Phobius"/>
    </source>
</evidence>
<keyword evidence="4" id="KW-1185">Reference proteome</keyword>
<name>A0A6G1IZP0_9PLEO</name>
<dbReference type="Proteomes" id="UP000799291">
    <property type="component" value="Unassembled WGS sequence"/>
</dbReference>
<feature type="compositionally biased region" description="Polar residues" evidence="1">
    <location>
        <begin position="258"/>
        <end position="267"/>
    </location>
</feature>
<organism evidence="3 4">
    <name type="scientific">Lentithecium fluviatile CBS 122367</name>
    <dbReference type="NCBI Taxonomy" id="1168545"/>
    <lineage>
        <taxon>Eukaryota</taxon>
        <taxon>Fungi</taxon>
        <taxon>Dikarya</taxon>
        <taxon>Ascomycota</taxon>
        <taxon>Pezizomycotina</taxon>
        <taxon>Dothideomycetes</taxon>
        <taxon>Pleosporomycetidae</taxon>
        <taxon>Pleosporales</taxon>
        <taxon>Massarineae</taxon>
        <taxon>Lentitheciaceae</taxon>
        <taxon>Lentithecium</taxon>
    </lineage>
</organism>
<feature type="region of interest" description="Disordered" evidence="1">
    <location>
        <begin position="1"/>
        <end position="51"/>
    </location>
</feature>
<gene>
    <name evidence="3" type="ORF">K458DRAFT_487830</name>
</gene>